<keyword evidence="2" id="KW-1185">Reference proteome</keyword>
<dbReference type="EMBL" id="MCFF01000003">
    <property type="protein sequence ID" value="ORZ27812.1"/>
    <property type="molecule type" value="Genomic_DNA"/>
</dbReference>
<dbReference type="RefSeq" id="XP_021885515.1">
    <property type="nucleotide sequence ID" value="XM_022027475.1"/>
</dbReference>
<accession>A0A1Y2H426</accession>
<gene>
    <name evidence="1" type="ORF">BCR41DRAFT_383520</name>
</gene>
<name>A0A1Y2H426_9FUNG</name>
<dbReference type="AlphaFoldDB" id="A0A1Y2H426"/>
<dbReference type="InParanoid" id="A0A1Y2H426"/>
<evidence type="ECO:0000313" key="2">
    <source>
        <dbReference type="Proteomes" id="UP000193648"/>
    </source>
</evidence>
<protein>
    <submittedName>
        <fullName evidence="1">Uncharacterized protein</fullName>
    </submittedName>
</protein>
<dbReference type="OrthoDB" id="2444920at2759"/>
<sequence>MSPSHVHLFEHAVDSLKRYQEQGSAHDVTLLKDAQVAMSCVLNTMSANTQDYFDKVQHPELFEEAFSLSVIDGFDSHPSIAIAQEYEDRLSKHGVKGLLKQLIVDRGILHSNYMDHDDLPPEADMRDKVLEILTKLGETMLKASKTMRHMQWEEHGDISDTGRKVDCVFMYKGIELSNIEFKRTDVGARDIAIQNRKNVRLARCIQEVHTSLGVKDPSVFMADVHGFVGIFYQASLETQAPLIQLAKEFNEVEQEKAASFRRVNRSITPPPPARRFQDHVLFTPQKKQRRKTAPLDL</sequence>
<comment type="caution">
    <text evidence="1">The sequence shown here is derived from an EMBL/GenBank/DDBJ whole genome shotgun (WGS) entry which is preliminary data.</text>
</comment>
<dbReference type="GeneID" id="33569318"/>
<evidence type="ECO:0000313" key="1">
    <source>
        <dbReference type="EMBL" id="ORZ27812.1"/>
    </source>
</evidence>
<organism evidence="1 2">
    <name type="scientific">Lobosporangium transversale</name>
    <dbReference type="NCBI Taxonomy" id="64571"/>
    <lineage>
        <taxon>Eukaryota</taxon>
        <taxon>Fungi</taxon>
        <taxon>Fungi incertae sedis</taxon>
        <taxon>Mucoromycota</taxon>
        <taxon>Mortierellomycotina</taxon>
        <taxon>Mortierellomycetes</taxon>
        <taxon>Mortierellales</taxon>
        <taxon>Mortierellaceae</taxon>
        <taxon>Lobosporangium</taxon>
    </lineage>
</organism>
<reference evidence="1 2" key="1">
    <citation type="submission" date="2016-07" db="EMBL/GenBank/DDBJ databases">
        <title>Pervasive Adenine N6-methylation of Active Genes in Fungi.</title>
        <authorList>
            <consortium name="DOE Joint Genome Institute"/>
            <person name="Mondo S.J."/>
            <person name="Dannebaum R.O."/>
            <person name="Kuo R.C."/>
            <person name="Labutti K."/>
            <person name="Haridas S."/>
            <person name="Kuo A."/>
            <person name="Salamov A."/>
            <person name="Ahrendt S.R."/>
            <person name="Lipzen A."/>
            <person name="Sullivan W."/>
            <person name="Andreopoulos W.B."/>
            <person name="Clum A."/>
            <person name="Lindquist E."/>
            <person name="Daum C."/>
            <person name="Ramamoorthy G.K."/>
            <person name="Gryganskyi A."/>
            <person name="Culley D."/>
            <person name="Magnuson J.K."/>
            <person name="James T.Y."/>
            <person name="O'Malley M.A."/>
            <person name="Stajich J.E."/>
            <person name="Spatafora J.W."/>
            <person name="Visel A."/>
            <person name="Grigoriev I.V."/>
        </authorList>
    </citation>
    <scope>NUCLEOTIDE SEQUENCE [LARGE SCALE GENOMIC DNA]</scope>
    <source>
        <strain evidence="1 2">NRRL 3116</strain>
    </source>
</reference>
<dbReference type="Proteomes" id="UP000193648">
    <property type="component" value="Unassembled WGS sequence"/>
</dbReference>
<proteinExistence type="predicted"/>